<gene>
    <name evidence="1" type="ORF">MSAN_02293700</name>
</gene>
<dbReference type="Proteomes" id="UP000623467">
    <property type="component" value="Unassembled WGS sequence"/>
</dbReference>
<evidence type="ECO:0000313" key="2">
    <source>
        <dbReference type="Proteomes" id="UP000623467"/>
    </source>
</evidence>
<comment type="caution">
    <text evidence="1">The sequence shown here is derived from an EMBL/GenBank/DDBJ whole genome shotgun (WGS) entry which is preliminary data.</text>
</comment>
<keyword evidence="2" id="KW-1185">Reference proteome</keyword>
<sequence length="298" mass="33085">MPVGEIPMDVFMCIAAIAHPDTWLALAQLNQATRAEALDLQYRALCVSAGPMDTLTKDGVGFPCMDPLTFGHLLEQENHPIARVRHLLFSAWVMSFDGVFERCTGLVSLWIDDDGGGASSAALRALEALPLLRELTLPVRWRLNGVSLRAVTHLFLCGVEKLVCEWEPATLSTFPSLTHVGFSCEPQSSAMEAALAFSDTLRVLVRGRRRQGPASPRLVHLSWTIMDPYVDWLLRFVPGWMPAWACARGLRRSWDQWTLCDAIVSARERGELQAEQGELSNDVLDHPELVAGVRGERK</sequence>
<evidence type="ECO:0000313" key="1">
    <source>
        <dbReference type="EMBL" id="KAF7336615.1"/>
    </source>
</evidence>
<name>A0A8H6X8L7_9AGAR</name>
<accession>A0A8H6X8L7</accession>
<dbReference type="EMBL" id="JACAZH010000036">
    <property type="protein sequence ID" value="KAF7336615.1"/>
    <property type="molecule type" value="Genomic_DNA"/>
</dbReference>
<reference evidence="1" key="1">
    <citation type="submission" date="2020-05" db="EMBL/GenBank/DDBJ databases">
        <title>Mycena genomes resolve the evolution of fungal bioluminescence.</title>
        <authorList>
            <person name="Tsai I.J."/>
        </authorList>
    </citation>
    <scope>NUCLEOTIDE SEQUENCE</scope>
    <source>
        <strain evidence="1">160909Yilan</strain>
    </source>
</reference>
<protein>
    <submittedName>
        <fullName evidence="1">Uncharacterized protein</fullName>
    </submittedName>
</protein>
<proteinExistence type="predicted"/>
<organism evidence="1 2">
    <name type="scientific">Mycena sanguinolenta</name>
    <dbReference type="NCBI Taxonomy" id="230812"/>
    <lineage>
        <taxon>Eukaryota</taxon>
        <taxon>Fungi</taxon>
        <taxon>Dikarya</taxon>
        <taxon>Basidiomycota</taxon>
        <taxon>Agaricomycotina</taxon>
        <taxon>Agaricomycetes</taxon>
        <taxon>Agaricomycetidae</taxon>
        <taxon>Agaricales</taxon>
        <taxon>Marasmiineae</taxon>
        <taxon>Mycenaceae</taxon>
        <taxon>Mycena</taxon>
    </lineage>
</organism>
<dbReference type="AlphaFoldDB" id="A0A8H6X8L7"/>